<sequence>MGMAKLMEDIQNGESELKADFTITGTPDELTGKIVSGEVNFACIPTNLAAVLYNKTGGKISLAGVNTLGVLYIMENGETIQSMADLKGKKIQASGQGSIPEYVLSYLLTKNNIEPGKDVEIAFGMQHAEVSATMISGDTTIALLPQPFVTTTKMKKEDARIALDLTEEWQKVQGEDSPLAMGCIVVNKAFAEKNTELVAAFLDAYKKSIDWVNENPVDAGVVIEKQGILPQAKVAELAIPDSHITYISGKDAEPMLNDLFQILFDFNPISIGGKLPGEDFYY</sequence>
<accession>A0A8J8MQ49</accession>
<name>A0A8J8MQ49_9FIRM</name>
<dbReference type="Proteomes" id="UP000683246">
    <property type="component" value="Chromosome"/>
</dbReference>
<dbReference type="Pfam" id="PF09084">
    <property type="entry name" value="NMT1"/>
    <property type="match status" value="1"/>
</dbReference>
<reference evidence="2" key="1">
    <citation type="submission" date="2020-07" db="EMBL/GenBank/DDBJ databases">
        <title>Vallitalea pronyensis genome.</title>
        <authorList>
            <person name="Postec A."/>
        </authorList>
    </citation>
    <scope>NUCLEOTIDE SEQUENCE</scope>
    <source>
        <strain evidence="2">FatNI3</strain>
    </source>
</reference>
<gene>
    <name evidence="2" type="ORF">HZI73_02615</name>
</gene>
<dbReference type="SUPFAM" id="SSF53850">
    <property type="entry name" value="Periplasmic binding protein-like II"/>
    <property type="match status" value="1"/>
</dbReference>
<protein>
    <submittedName>
        <fullName evidence="2">ABC transporter substrate-binding protein</fullName>
    </submittedName>
</protein>
<dbReference type="Gene3D" id="3.40.190.10">
    <property type="entry name" value="Periplasmic binding protein-like II"/>
    <property type="match status" value="2"/>
</dbReference>
<evidence type="ECO:0000259" key="1">
    <source>
        <dbReference type="Pfam" id="PF09084"/>
    </source>
</evidence>
<evidence type="ECO:0000313" key="2">
    <source>
        <dbReference type="EMBL" id="QUI25579.1"/>
    </source>
</evidence>
<dbReference type="PANTHER" id="PTHR30024:SF46">
    <property type="entry name" value="ABC TRANSPORTER, SUBSTRATE-BINDING LIPOPROTEIN"/>
    <property type="match status" value="1"/>
</dbReference>
<feature type="domain" description="SsuA/THI5-like" evidence="1">
    <location>
        <begin position="66"/>
        <end position="219"/>
    </location>
</feature>
<dbReference type="EMBL" id="CP058649">
    <property type="protein sequence ID" value="QUI25579.1"/>
    <property type="molecule type" value="Genomic_DNA"/>
</dbReference>
<organism evidence="2 3">
    <name type="scientific">Vallitalea pronyensis</name>
    <dbReference type="NCBI Taxonomy" id="1348613"/>
    <lineage>
        <taxon>Bacteria</taxon>
        <taxon>Bacillati</taxon>
        <taxon>Bacillota</taxon>
        <taxon>Clostridia</taxon>
        <taxon>Lachnospirales</taxon>
        <taxon>Vallitaleaceae</taxon>
        <taxon>Vallitalea</taxon>
    </lineage>
</organism>
<keyword evidence="3" id="KW-1185">Reference proteome</keyword>
<dbReference type="KEGG" id="vpy:HZI73_02615"/>
<dbReference type="PIRSF" id="PIRSF027386">
    <property type="entry name" value="UCP027386_ABC_sbc_TM0202"/>
    <property type="match status" value="1"/>
</dbReference>
<dbReference type="InterPro" id="IPR027024">
    <property type="entry name" value="UCP027386_ABC_sbc_TM0202"/>
</dbReference>
<dbReference type="InterPro" id="IPR015168">
    <property type="entry name" value="SsuA/THI5"/>
</dbReference>
<evidence type="ECO:0000313" key="3">
    <source>
        <dbReference type="Proteomes" id="UP000683246"/>
    </source>
</evidence>
<proteinExistence type="predicted"/>
<dbReference type="AlphaFoldDB" id="A0A8J8MQ49"/>
<dbReference type="PANTHER" id="PTHR30024">
    <property type="entry name" value="ALIPHATIC SULFONATES-BINDING PROTEIN-RELATED"/>
    <property type="match status" value="1"/>
</dbReference>